<feature type="compositionally biased region" description="Low complexity" evidence="1">
    <location>
        <begin position="183"/>
        <end position="193"/>
    </location>
</feature>
<feature type="region of interest" description="Disordered" evidence="1">
    <location>
        <begin position="122"/>
        <end position="214"/>
    </location>
</feature>
<reference evidence="2" key="1">
    <citation type="journal article" date="2016" name="Ticks Tick Borne Dis.">
        <title>De novo assembly and annotation of the salivary gland transcriptome of Rhipicephalus appendiculatus male and female ticks during blood feeding.</title>
        <authorList>
            <person name="de Castro M.H."/>
            <person name="de Klerk D."/>
            <person name="Pienaar R."/>
            <person name="Latif A.A."/>
            <person name="Rees D.J."/>
            <person name="Mans B.J."/>
        </authorList>
    </citation>
    <scope>NUCLEOTIDE SEQUENCE</scope>
    <source>
        <tissue evidence="2">Salivary glands</tissue>
    </source>
</reference>
<dbReference type="EMBL" id="GEDV01000344">
    <property type="protein sequence ID" value="JAP88213.1"/>
    <property type="molecule type" value="Transcribed_RNA"/>
</dbReference>
<feature type="compositionally biased region" description="Pro residues" evidence="1">
    <location>
        <begin position="146"/>
        <end position="159"/>
    </location>
</feature>
<organism evidence="2">
    <name type="scientific">Rhipicephalus appendiculatus</name>
    <name type="common">Brown ear tick</name>
    <dbReference type="NCBI Taxonomy" id="34631"/>
    <lineage>
        <taxon>Eukaryota</taxon>
        <taxon>Metazoa</taxon>
        <taxon>Ecdysozoa</taxon>
        <taxon>Arthropoda</taxon>
        <taxon>Chelicerata</taxon>
        <taxon>Arachnida</taxon>
        <taxon>Acari</taxon>
        <taxon>Parasitiformes</taxon>
        <taxon>Ixodida</taxon>
        <taxon>Ixodoidea</taxon>
        <taxon>Ixodidae</taxon>
        <taxon>Rhipicephalinae</taxon>
        <taxon>Rhipicephalus</taxon>
        <taxon>Rhipicephalus</taxon>
    </lineage>
</organism>
<sequence>HDFRSASLISDLVDLEMNGTFRGFRFYLILVLLVWLAEESICPKGNLGRPATHGRYTRAYAELRAILGPSRGGRPPTHGRYTQAHAQMREAERALFGPPRRGRPPTHGRYSRTQLSAARGFGMAAPGEDQPGFPLSPGDDGDNSHGPPPQLSPGSPIPGPSGVGLHSNPPWVPPSQSPPGPASSPGSSVAGPSQPWPASSPGVAVPGPSQPGLPQRPHAYLEKWLGLPHVRRTYNEHILHPALAMLMPRPGEPGSPENPGNIQPGPTQHWLASVFHRGFIPRERLRLRDQLCNERTICEEGTCCLEIPGKSRLCKPTATRGQRCTLRAL</sequence>
<feature type="non-terminal residue" evidence="2">
    <location>
        <position position="329"/>
    </location>
</feature>
<feature type="non-terminal residue" evidence="2">
    <location>
        <position position="1"/>
    </location>
</feature>
<proteinExistence type="predicted"/>
<protein>
    <submittedName>
        <fullName evidence="2">Ixodegrin B</fullName>
    </submittedName>
</protein>
<evidence type="ECO:0000313" key="2">
    <source>
        <dbReference type="EMBL" id="JAP88213.1"/>
    </source>
</evidence>
<dbReference type="AlphaFoldDB" id="A0A131ZA50"/>
<evidence type="ECO:0000256" key="1">
    <source>
        <dbReference type="SAM" id="MobiDB-lite"/>
    </source>
</evidence>
<name>A0A131ZA50_RHIAP</name>
<accession>A0A131ZA50</accession>
<feature type="compositionally biased region" description="Pro residues" evidence="1">
    <location>
        <begin position="170"/>
        <end position="182"/>
    </location>
</feature>
<feature type="region of interest" description="Disordered" evidence="1">
    <location>
        <begin position="67"/>
        <end position="86"/>
    </location>
</feature>